<protein>
    <submittedName>
        <fullName evidence="4">OmpA family protein</fullName>
    </submittedName>
</protein>
<dbReference type="PANTHER" id="PTHR30329">
    <property type="entry name" value="STATOR ELEMENT OF FLAGELLAR MOTOR COMPLEX"/>
    <property type="match status" value="1"/>
</dbReference>
<dbReference type="Gene3D" id="3.30.1330.60">
    <property type="entry name" value="OmpA-like domain"/>
    <property type="match status" value="1"/>
</dbReference>
<dbReference type="EMBL" id="JANKHH010000001">
    <property type="protein sequence ID" value="MCR2832400.1"/>
    <property type="molecule type" value="Genomic_DNA"/>
</dbReference>
<keyword evidence="5" id="KW-1185">Reference proteome</keyword>
<dbReference type="InterPro" id="IPR036737">
    <property type="entry name" value="OmpA-like_sf"/>
</dbReference>
<gene>
    <name evidence="4" type="ORF">NSO95_00455</name>
</gene>
<feature type="transmembrane region" description="Helical" evidence="2">
    <location>
        <begin position="51"/>
        <end position="78"/>
    </location>
</feature>
<evidence type="ECO:0000313" key="4">
    <source>
        <dbReference type="EMBL" id="MCR2832400.1"/>
    </source>
</evidence>
<feature type="domain" description="OmpA-like" evidence="3">
    <location>
        <begin position="92"/>
        <end position="210"/>
    </location>
</feature>
<sequence length="218" mass="22803">MATRPPPPPPGHDRIGQEGLDYLTIKDGQLYWHGAKLETEAKIRLSAQQGIGAAIIAAAAVVGALAASVSAWATLAALELEESRHIQSPAETPSPLKVAVFPAYFDSGVSIPKTESGSSLANAFRVLMDNPQATAVIRSYTDGTGSADLNERLAEARAANVRQFLTSRSIAPNRVTLAPPVAADSPYADNATSAGRAQNRRVEIEIVAVPQPASDPAS</sequence>
<accession>A0ABT1XL67</accession>
<dbReference type="Pfam" id="PF00691">
    <property type="entry name" value="OmpA"/>
    <property type="match status" value="1"/>
</dbReference>
<comment type="caution">
    <text evidence="4">The sequence shown here is derived from an EMBL/GenBank/DDBJ whole genome shotgun (WGS) entry which is preliminary data.</text>
</comment>
<dbReference type="PANTHER" id="PTHR30329:SF21">
    <property type="entry name" value="LIPOPROTEIN YIAD-RELATED"/>
    <property type="match status" value="1"/>
</dbReference>
<keyword evidence="2" id="KW-1133">Transmembrane helix</keyword>
<dbReference type="Proteomes" id="UP001206067">
    <property type="component" value="Unassembled WGS sequence"/>
</dbReference>
<name>A0ABT1XL67_9SPHN</name>
<proteinExistence type="predicted"/>
<dbReference type="RefSeq" id="WP_257594165.1">
    <property type="nucleotide sequence ID" value="NZ_JANKHH010000001.1"/>
</dbReference>
<evidence type="ECO:0000256" key="1">
    <source>
        <dbReference type="PROSITE-ProRule" id="PRU00473"/>
    </source>
</evidence>
<evidence type="ECO:0000256" key="2">
    <source>
        <dbReference type="SAM" id="Phobius"/>
    </source>
</evidence>
<dbReference type="InterPro" id="IPR050330">
    <property type="entry name" value="Bact_OuterMem_StrucFunc"/>
</dbReference>
<evidence type="ECO:0000313" key="5">
    <source>
        <dbReference type="Proteomes" id="UP001206067"/>
    </source>
</evidence>
<reference evidence="4 5" key="1">
    <citation type="submission" date="2022-08" db="EMBL/GenBank/DDBJ databases">
        <title>Polyphasic taxonomy analysis of Qipengyuania sp.RS5-5.</title>
        <authorList>
            <person name="Xamxidin M."/>
            <person name="Wu M."/>
        </authorList>
    </citation>
    <scope>NUCLEOTIDE SEQUENCE [LARGE SCALE GENOMIC DNA]</scope>
    <source>
        <strain evidence="4 5">RS5-5</strain>
    </source>
</reference>
<keyword evidence="1 2" id="KW-0472">Membrane</keyword>
<dbReference type="CDD" id="cd07185">
    <property type="entry name" value="OmpA_C-like"/>
    <property type="match status" value="1"/>
</dbReference>
<dbReference type="SUPFAM" id="SSF103088">
    <property type="entry name" value="OmpA-like"/>
    <property type="match status" value="1"/>
</dbReference>
<dbReference type="InterPro" id="IPR006665">
    <property type="entry name" value="OmpA-like"/>
</dbReference>
<dbReference type="PROSITE" id="PS51123">
    <property type="entry name" value="OMPA_2"/>
    <property type="match status" value="1"/>
</dbReference>
<organism evidence="4 5">
    <name type="scientific">Parerythrobacter lacustris</name>
    <dbReference type="NCBI Taxonomy" id="2969984"/>
    <lineage>
        <taxon>Bacteria</taxon>
        <taxon>Pseudomonadati</taxon>
        <taxon>Pseudomonadota</taxon>
        <taxon>Alphaproteobacteria</taxon>
        <taxon>Sphingomonadales</taxon>
        <taxon>Erythrobacteraceae</taxon>
        <taxon>Parerythrobacter</taxon>
    </lineage>
</organism>
<evidence type="ECO:0000259" key="3">
    <source>
        <dbReference type="PROSITE" id="PS51123"/>
    </source>
</evidence>
<keyword evidence="2" id="KW-0812">Transmembrane</keyword>